<dbReference type="PANTHER" id="PTHR43321:SF37">
    <property type="entry name" value="GLUTAMATE DECARBOXYLASE"/>
    <property type="match status" value="1"/>
</dbReference>
<dbReference type="AlphaFoldDB" id="A0A811R5B3"/>
<dbReference type="PANTHER" id="PTHR43321">
    <property type="entry name" value="GLUTAMATE DECARBOXYLASE"/>
    <property type="match status" value="1"/>
</dbReference>
<comment type="cofactor">
    <cofactor evidence="1 6 7">
        <name>pyridoxal 5'-phosphate</name>
        <dbReference type="ChEBI" id="CHEBI:597326"/>
    </cofactor>
</comment>
<gene>
    <name evidence="9" type="ORF">NCGR_LOCUS48557</name>
</gene>
<keyword evidence="10" id="KW-1185">Reference proteome</keyword>
<evidence type="ECO:0000256" key="3">
    <source>
        <dbReference type="ARBA" id="ARBA00012421"/>
    </source>
</evidence>
<dbReference type="GO" id="GO:0004351">
    <property type="term" value="F:glutamate decarboxylase activity"/>
    <property type="evidence" value="ECO:0007669"/>
    <property type="project" value="UniProtKB-EC"/>
</dbReference>
<evidence type="ECO:0000256" key="6">
    <source>
        <dbReference type="PIRSR" id="PIRSR602129-50"/>
    </source>
</evidence>
<dbReference type="EMBL" id="CAJGYO010000013">
    <property type="protein sequence ID" value="CAD6265252.1"/>
    <property type="molecule type" value="Genomic_DNA"/>
</dbReference>
<evidence type="ECO:0000256" key="1">
    <source>
        <dbReference type="ARBA" id="ARBA00001933"/>
    </source>
</evidence>
<feature type="region of interest" description="Disordered" evidence="8">
    <location>
        <begin position="347"/>
        <end position="384"/>
    </location>
</feature>
<keyword evidence="4 6" id="KW-0663">Pyridoxal phosphate</keyword>
<dbReference type="InterPro" id="IPR002129">
    <property type="entry name" value="PyrdxlP-dep_de-COase"/>
</dbReference>
<sequence>MVLSHASSSRDDDAVASTFASRYVRERLPRYRMPERSIPREAAYQIINDELMLDGNPRLNLASFVTTWMEPECDKLIMDSINKNYVDMDEYPVTTELQNRCVNMIAHLFNAPIKEDETAVGVGTVGSSEAIMLAGLASKRKWQTRGRNRGNHMTNPTLSLVLMFRFAGRNLQGGNVPIHVDAASGGFIAPFLYPELEWDFRLPLVKSINVSGHKYGLVYAGVGWVIWRSKEDLPEELIFHINYLGTDQPTFTLNFSKGSSQIIAQYYQLIRLGFEGYKNIMENCQENAAILREGNAATGRFDILSKDTGVPLVAFSLKDSSRFSVFDISENLRRFSWIVPAYTMPADAEHSSSSGRTSAGASPSGSSRTSGRSCTSWTRAPPTP</sequence>
<evidence type="ECO:0000256" key="8">
    <source>
        <dbReference type="SAM" id="MobiDB-lite"/>
    </source>
</evidence>
<evidence type="ECO:0000256" key="5">
    <source>
        <dbReference type="ARBA" id="ARBA00023239"/>
    </source>
</evidence>
<dbReference type="Gene3D" id="3.40.640.10">
    <property type="entry name" value="Type I PLP-dependent aspartate aminotransferase-like (Major domain)"/>
    <property type="match status" value="2"/>
</dbReference>
<dbReference type="SUPFAM" id="SSF53383">
    <property type="entry name" value="PLP-dependent transferases"/>
    <property type="match status" value="1"/>
</dbReference>
<feature type="compositionally biased region" description="Low complexity" evidence="8">
    <location>
        <begin position="351"/>
        <end position="384"/>
    </location>
</feature>
<dbReference type="Proteomes" id="UP000604825">
    <property type="component" value="Unassembled WGS sequence"/>
</dbReference>
<comment type="caution">
    <text evidence="9">The sequence shown here is derived from an EMBL/GenBank/DDBJ whole genome shotgun (WGS) entry which is preliminary data.</text>
</comment>
<accession>A0A811R5B3</accession>
<evidence type="ECO:0000313" key="10">
    <source>
        <dbReference type="Proteomes" id="UP000604825"/>
    </source>
</evidence>
<organism evidence="9 10">
    <name type="scientific">Miscanthus lutarioriparius</name>
    <dbReference type="NCBI Taxonomy" id="422564"/>
    <lineage>
        <taxon>Eukaryota</taxon>
        <taxon>Viridiplantae</taxon>
        <taxon>Streptophyta</taxon>
        <taxon>Embryophyta</taxon>
        <taxon>Tracheophyta</taxon>
        <taxon>Spermatophyta</taxon>
        <taxon>Magnoliopsida</taxon>
        <taxon>Liliopsida</taxon>
        <taxon>Poales</taxon>
        <taxon>Poaceae</taxon>
        <taxon>PACMAD clade</taxon>
        <taxon>Panicoideae</taxon>
        <taxon>Andropogonodae</taxon>
        <taxon>Andropogoneae</taxon>
        <taxon>Saccharinae</taxon>
        <taxon>Miscanthus</taxon>
    </lineage>
</organism>
<proteinExistence type="inferred from homology"/>
<evidence type="ECO:0000256" key="7">
    <source>
        <dbReference type="RuleBase" id="RU000382"/>
    </source>
</evidence>
<dbReference type="GO" id="GO:0030170">
    <property type="term" value="F:pyridoxal phosphate binding"/>
    <property type="evidence" value="ECO:0007669"/>
    <property type="project" value="InterPro"/>
</dbReference>
<dbReference type="OrthoDB" id="5152799at2759"/>
<dbReference type="EC" id="4.1.1.15" evidence="3"/>
<dbReference type="FunFam" id="4.10.280.50:FF:000002">
    <property type="entry name" value="Glutamate decarboxylase"/>
    <property type="match status" value="1"/>
</dbReference>
<reference evidence="9" key="1">
    <citation type="submission" date="2020-10" db="EMBL/GenBank/DDBJ databases">
        <authorList>
            <person name="Han B."/>
            <person name="Lu T."/>
            <person name="Zhao Q."/>
            <person name="Huang X."/>
            <person name="Zhao Y."/>
        </authorList>
    </citation>
    <scope>NUCLEOTIDE SEQUENCE</scope>
</reference>
<dbReference type="GO" id="GO:0006538">
    <property type="term" value="P:L-glutamate catabolic process"/>
    <property type="evidence" value="ECO:0007669"/>
    <property type="project" value="TreeGrafter"/>
</dbReference>
<feature type="modified residue" description="N6-(pyridoxal phosphate)lysine" evidence="6">
    <location>
        <position position="214"/>
    </location>
</feature>
<protein>
    <recommendedName>
        <fullName evidence="3">glutamate decarboxylase</fullName>
        <ecNumber evidence="3">4.1.1.15</ecNumber>
    </recommendedName>
</protein>
<evidence type="ECO:0000256" key="4">
    <source>
        <dbReference type="ARBA" id="ARBA00022898"/>
    </source>
</evidence>
<dbReference type="Gene3D" id="3.90.1150.160">
    <property type="match status" value="1"/>
</dbReference>
<name>A0A811R5B3_9POAL</name>
<dbReference type="Pfam" id="PF00282">
    <property type="entry name" value="Pyridoxal_deC"/>
    <property type="match status" value="2"/>
</dbReference>
<dbReference type="Gene3D" id="4.10.280.50">
    <property type="match status" value="1"/>
</dbReference>
<comment type="similarity">
    <text evidence="2 7">Belongs to the group II decarboxylase family.</text>
</comment>
<evidence type="ECO:0000313" key="9">
    <source>
        <dbReference type="EMBL" id="CAD6265252.1"/>
    </source>
</evidence>
<dbReference type="InterPro" id="IPR015421">
    <property type="entry name" value="PyrdxlP-dep_Trfase_major"/>
</dbReference>
<dbReference type="InterPro" id="IPR010107">
    <property type="entry name" value="Glutamate_decarboxylase"/>
</dbReference>
<dbReference type="GO" id="GO:0005829">
    <property type="term" value="C:cytosol"/>
    <property type="evidence" value="ECO:0007669"/>
    <property type="project" value="TreeGrafter"/>
</dbReference>
<dbReference type="InterPro" id="IPR015424">
    <property type="entry name" value="PyrdxlP-dep_Trfase"/>
</dbReference>
<keyword evidence="5 7" id="KW-0456">Lyase</keyword>
<evidence type="ECO:0000256" key="2">
    <source>
        <dbReference type="ARBA" id="ARBA00009533"/>
    </source>
</evidence>